<dbReference type="InterPro" id="IPR043129">
    <property type="entry name" value="ATPase_NBD"/>
</dbReference>
<reference evidence="4" key="1">
    <citation type="submission" date="2022-08" db="UniProtKB">
        <authorList>
            <consortium name="EnsemblMetazoa"/>
        </authorList>
    </citation>
    <scope>IDENTIFICATION</scope>
    <source>
        <strain evidence="4">05x7-T-G4-1.051#20</strain>
    </source>
</reference>
<dbReference type="AlphaFoldDB" id="A0A8W8M2D1"/>
<dbReference type="Pfam" id="PF00012">
    <property type="entry name" value="HSP70"/>
    <property type="match status" value="1"/>
</dbReference>
<evidence type="ECO:0008006" key="6">
    <source>
        <dbReference type="Google" id="ProtNLM"/>
    </source>
</evidence>
<dbReference type="Gene3D" id="3.30.420.40">
    <property type="match status" value="2"/>
</dbReference>
<accession>A0A8W8M2D1</accession>
<keyword evidence="2" id="KW-0547">Nucleotide-binding</keyword>
<dbReference type="SUPFAM" id="SSF53067">
    <property type="entry name" value="Actin-like ATPase domain"/>
    <property type="match status" value="2"/>
</dbReference>
<dbReference type="Gene3D" id="3.90.640.10">
    <property type="entry name" value="Actin, Chain A, domain 4"/>
    <property type="match status" value="1"/>
</dbReference>
<keyword evidence="3" id="KW-0067">ATP-binding</keyword>
<dbReference type="PANTHER" id="PTHR14187">
    <property type="entry name" value="ALPHA KINASE/ELONGATION FACTOR 2 KINASE"/>
    <property type="match status" value="1"/>
</dbReference>
<comment type="similarity">
    <text evidence="1">Belongs to the heat shock protein 70 family.</text>
</comment>
<dbReference type="Proteomes" id="UP000005408">
    <property type="component" value="Unassembled WGS sequence"/>
</dbReference>
<sequence>MPALFVFSESLGNLKQSLLNEVKNQLINIEINEIKWVITVPAIWSDQAKAFMRRAAVKAGIDSDMLTLALEPEAAALYVKYIPVEKRVDKSKEGVLQVFCPGTKYIIVDAGGGTIDITAHEVLEDGHVKELIKATGGDWRGTRVDQEYMDFIKSIIGKDATKHIEESKPDILFEACREFEDAKRRIKPNSDIRFSVKIPSLIGKEYKQFNGGTSLRSIETFLSKSGKEIGISFTRDKLRLASTDAEYFFKQSITEISNHLTKLFQNKDGKGISTIILVGGYAESPMLIEGIKSNFPEMRTVIPQEASSCILLGALIFGHNPSLIKQRRSKYTYGICVNKKFNPSEHDEKHKYEENGEYRCGGYFSKLVEVDECFDVGESQIEKRYRIKRCKDEGNLKLYASTSKCPKYVDEEDCFYIGHILSPGHEFVPGEYIYINVFFGDTQIFFLADQPKSEKTALCYLGQ</sequence>
<proteinExistence type="inferred from homology"/>
<evidence type="ECO:0000256" key="2">
    <source>
        <dbReference type="ARBA" id="ARBA00022741"/>
    </source>
</evidence>
<dbReference type="EnsemblMetazoa" id="G30998.1">
    <property type="protein sequence ID" value="G30998.1:cds"/>
    <property type="gene ID" value="G30998"/>
</dbReference>
<dbReference type="GO" id="GO:0005524">
    <property type="term" value="F:ATP binding"/>
    <property type="evidence" value="ECO:0007669"/>
    <property type="project" value="UniProtKB-KW"/>
</dbReference>
<evidence type="ECO:0000313" key="5">
    <source>
        <dbReference type="Proteomes" id="UP000005408"/>
    </source>
</evidence>
<keyword evidence="5" id="KW-1185">Reference proteome</keyword>
<dbReference type="GO" id="GO:0140662">
    <property type="term" value="F:ATP-dependent protein folding chaperone"/>
    <property type="evidence" value="ECO:0007669"/>
    <property type="project" value="InterPro"/>
</dbReference>
<evidence type="ECO:0000313" key="4">
    <source>
        <dbReference type="EnsemblMetazoa" id="G30998.1:cds"/>
    </source>
</evidence>
<protein>
    <recommendedName>
        <fullName evidence="6">Heat shock 70 kDa protein 12A</fullName>
    </recommendedName>
</protein>
<dbReference type="CDD" id="cd10229">
    <property type="entry name" value="ASKHA_NBD_HSP70_HSPA12"/>
    <property type="match status" value="1"/>
</dbReference>
<name>A0A8W8M2D1_MAGGI</name>
<dbReference type="PANTHER" id="PTHR14187:SF5">
    <property type="entry name" value="HEAT SHOCK 70 KDA PROTEIN 12A"/>
    <property type="match status" value="1"/>
</dbReference>
<evidence type="ECO:0000256" key="3">
    <source>
        <dbReference type="ARBA" id="ARBA00022840"/>
    </source>
</evidence>
<organism evidence="4 5">
    <name type="scientific">Magallana gigas</name>
    <name type="common">Pacific oyster</name>
    <name type="synonym">Crassostrea gigas</name>
    <dbReference type="NCBI Taxonomy" id="29159"/>
    <lineage>
        <taxon>Eukaryota</taxon>
        <taxon>Metazoa</taxon>
        <taxon>Spiralia</taxon>
        <taxon>Lophotrochozoa</taxon>
        <taxon>Mollusca</taxon>
        <taxon>Bivalvia</taxon>
        <taxon>Autobranchia</taxon>
        <taxon>Pteriomorphia</taxon>
        <taxon>Ostreida</taxon>
        <taxon>Ostreoidea</taxon>
        <taxon>Ostreidae</taxon>
        <taxon>Magallana</taxon>
    </lineage>
</organism>
<evidence type="ECO:0000256" key="1">
    <source>
        <dbReference type="ARBA" id="ARBA00007381"/>
    </source>
</evidence>
<dbReference type="InterPro" id="IPR013126">
    <property type="entry name" value="Hsp_70_fam"/>
</dbReference>